<reference evidence="2 3" key="1">
    <citation type="submission" date="2024-03" db="EMBL/GenBank/DDBJ databases">
        <title>Human intestinal bacterial collection.</title>
        <authorList>
            <person name="Pauvert C."/>
            <person name="Hitch T.C.A."/>
            <person name="Clavel T."/>
        </authorList>
    </citation>
    <scope>NUCLEOTIDE SEQUENCE [LARGE SCALE GENOMIC DNA]</scope>
    <source>
        <strain evidence="2 3">CLA-AP-H29</strain>
    </source>
</reference>
<sequence>MERNQRITYETICAAKQGDDEAMIEIVRHYEPYIAHFSKRRMYDEYGNPHDVVDEEIKNLIISEYMSAVYFHYDHHRLPKGETLEQ</sequence>
<feature type="domain" description="Helix-turn-helix conjugative transposon-like" evidence="1">
    <location>
        <begin position="9"/>
        <end position="69"/>
    </location>
</feature>
<keyword evidence="3" id="KW-1185">Reference proteome</keyword>
<dbReference type="RefSeq" id="WP_204832631.1">
    <property type="nucleotide sequence ID" value="NZ_JBBMFK010000003.1"/>
</dbReference>
<evidence type="ECO:0000313" key="2">
    <source>
        <dbReference type="EMBL" id="MEQ2442303.1"/>
    </source>
</evidence>
<dbReference type="EMBL" id="JBBMFK010000003">
    <property type="protein sequence ID" value="MEQ2442303.1"/>
    <property type="molecule type" value="Genomic_DNA"/>
</dbReference>
<proteinExistence type="predicted"/>
<organism evidence="2 3">
    <name type="scientific">Pseudoflavonifractor intestinihominis</name>
    <dbReference type="NCBI Taxonomy" id="3133171"/>
    <lineage>
        <taxon>Bacteria</taxon>
        <taxon>Bacillati</taxon>
        <taxon>Bacillota</taxon>
        <taxon>Clostridia</taxon>
        <taxon>Eubacteriales</taxon>
        <taxon>Oscillospiraceae</taxon>
        <taxon>Pseudoflavonifractor</taxon>
    </lineage>
</organism>
<name>A0ABV1E8D0_9FIRM</name>
<dbReference type="InterPro" id="IPR024760">
    <property type="entry name" value="HTH_dom_conjug_TS-like"/>
</dbReference>
<evidence type="ECO:0000313" key="3">
    <source>
        <dbReference type="Proteomes" id="UP001464378"/>
    </source>
</evidence>
<evidence type="ECO:0000259" key="1">
    <source>
        <dbReference type="Pfam" id="PF12645"/>
    </source>
</evidence>
<dbReference type="Proteomes" id="UP001464378">
    <property type="component" value="Unassembled WGS sequence"/>
</dbReference>
<gene>
    <name evidence="2" type="ORF">WMO64_02340</name>
</gene>
<dbReference type="Pfam" id="PF12645">
    <property type="entry name" value="HTH_16"/>
    <property type="match status" value="1"/>
</dbReference>
<comment type="caution">
    <text evidence="2">The sequence shown here is derived from an EMBL/GenBank/DDBJ whole genome shotgun (WGS) entry which is preliminary data.</text>
</comment>
<protein>
    <submittedName>
        <fullName evidence="2">Helix-turn-helix domain-containing protein</fullName>
    </submittedName>
</protein>
<accession>A0ABV1E8D0</accession>